<feature type="region of interest" description="Disordered" evidence="1">
    <location>
        <begin position="97"/>
        <end position="121"/>
    </location>
</feature>
<proteinExistence type="predicted"/>
<sequence length="121" mass="13990">MSAPHLADPRTPLVALEGGPSHRRWFFYRDWLALRSASRRGGYPRIHPCGSCRCYLPTDRYATNPNPMVTHHHGDARVWTYVVPEQWQQWAGREYLTPEEKTAGEPTRVRWPGAFEQEAST</sequence>
<dbReference type="Proteomes" id="UP000639606">
    <property type="component" value="Unassembled WGS sequence"/>
</dbReference>
<reference evidence="2" key="1">
    <citation type="journal article" date="2014" name="Int. J. Syst. Evol. Microbiol.">
        <title>Complete genome sequence of Corynebacterium casei LMG S-19264T (=DSM 44701T), isolated from a smear-ripened cheese.</title>
        <authorList>
            <consortium name="US DOE Joint Genome Institute (JGI-PGF)"/>
            <person name="Walter F."/>
            <person name="Albersmeier A."/>
            <person name="Kalinowski J."/>
            <person name="Ruckert C."/>
        </authorList>
    </citation>
    <scope>NUCLEOTIDE SEQUENCE</scope>
    <source>
        <strain evidence="2">JCM 3313</strain>
    </source>
</reference>
<dbReference type="AlphaFoldDB" id="A0A918AG42"/>
<evidence type="ECO:0000313" key="2">
    <source>
        <dbReference type="EMBL" id="GGP36015.1"/>
    </source>
</evidence>
<name>A0A918AG42_9PSEU</name>
<dbReference type="EMBL" id="BMRG01000001">
    <property type="protein sequence ID" value="GGP36015.1"/>
    <property type="molecule type" value="Genomic_DNA"/>
</dbReference>
<keyword evidence="3" id="KW-1185">Reference proteome</keyword>
<accession>A0A918AG42</accession>
<gene>
    <name evidence="2" type="ORF">GCM10010185_03780</name>
</gene>
<comment type="caution">
    <text evidence="2">The sequence shown here is derived from an EMBL/GenBank/DDBJ whole genome shotgun (WGS) entry which is preliminary data.</text>
</comment>
<organism evidence="2 3">
    <name type="scientific">Saccharothrix coeruleofusca</name>
    <dbReference type="NCBI Taxonomy" id="33919"/>
    <lineage>
        <taxon>Bacteria</taxon>
        <taxon>Bacillati</taxon>
        <taxon>Actinomycetota</taxon>
        <taxon>Actinomycetes</taxon>
        <taxon>Pseudonocardiales</taxon>
        <taxon>Pseudonocardiaceae</taxon>
        <taxon>Saccharothrix</taxon>
    </lineage>
</organism>
<reference evidence="2" key="2">
    <citation type="submission" date="2020-09" db="EMBL/GenBank/DDBJ databases">
        <authorList>
            <person name="Sun Q."/>
            <person name="Ohkuma M."/>
        </authorList>
    </citation>
    <scope>NUCLEOTIDE SEQUENCE</scope>
    <source>
        <strain evidence="2">JCM 3313</strain>
    </source>
</reference>
<protein>
    <submittedName>
        <fullName evidence="2">Uncharacterized protein</fullName>
    </submittedName>
</protein>
<dbReference type="RefSeq" id="WP_189221261.1">
    <property type="nucleotide sequence ID" value="NZ_BMRG01000001.1"/>
</dbReference>
<evidence type="ECO:0000313" key="3">
    <source>
        <dbReference type="Proteomes" id="UP000639606"/>
    </source>
</evidence>
<evidence type="ECO:0000256" key="1">
    <source>
        <dbReference type="SAM" id="MobiDB-lite"/>
    </source>
</evidence>